<dbReference type="CDD" id="cd08460">
    <property type="entry name" value="PBP2_DntR_like_1"/>
    <property type="match status" value="1"/>
</dbReference>
<dbReference type="Pfam" id="PF00126">
    <property type="entry name" value="HTH_1"/>
    <property type="match status" value="1"/>
</dbReference>
<dbReference type="RefSeq" id="WP_369790404.1">
    <property type="nucleotide sequence ID" value="NZ_CP165628.1"/>
</dbReference>
<evidence type="ECO:0000259" key="5">
    <source>
        <dbReference type="PROSITE" id="PS50931"/>
    </source>
</evidence>
<dbReference type="SUPFAM" id="SSF53850">
    <property type="entry name" value="Periplasmic binding protein-like II"/>
    <property type="match status" value="1"/>
</dbReference>
<evidence type="ECO:0000256" key="3">
    <source>
        <dbReference type="ARBA" id="ARBA00023125"/>
    </source>
</evidence>
<dbReference type="AlphaFoldDB" id="A0AB39VW66"/>
<keyword evidence="2" id="KW-0805">Transcription regulation</keyword>
<dbReference type="GO" id="GO:0003700">
    <property type="term" value="F:DNA-binding transcription factor activity"/>
    <property type="evidence" value="ECO:0007669"/>
    <property type="project" value="InterPro"/>
</dbReference>
<dbReference type="InterPro" id="IPR036390">
    <property type="entry name" value="WH_DNA-bd_sf"/>
</dbReference>
<organism evidence="6">
    <name type="scientific">Rouxiella sp. WC2420</name>
    <dbReference type="NCBI Taxonomy" id="3234145"/>
    <lineage>
        <taxon>Bacteria</taxon>
        <taxon>Pseudomonadati</taxon>
        <taxon>Pseudomonadota</taxon>
        <taxon>Gammaproteobacteria</taxon>
        <taxon>Enterobacterales</taxon>
        <taxon>Yersiniaceae</taxon>
        <taxon>Rouxiella</taxon>
    </lineage>
</organism>
<comment type="similarity">
    <text evidence="1">Belongs to the LysR transcriptional regulatory family.</text>
</comment>
<dbReference type="PANTHER" id="PTHR30118:SF15">
    <property type="entry name" value="TRANSCRIPTIONAL REGULATORY PROTEIN"/>
    <property type="match status" value="1"/>
</dbReference>
<dbReference type="Gene3D" id="1.10.10.10">
    <property type="entry name" value="Winged helix-like DNA-binding domain superfamily/Winged helix DNA-binding domain"/>
    <property type="match status" value="1"/>
</dbReference>
<evidence type="ECO:0000256" key="4">
    <source>
        <dbReference type="ARBA" id="ARBA00023163"/>
    </source>
</evidence>
<dbReference type="PROSITE" id="PS50931">
    <property type="entry name" value="HTH_LYSR"/>
    <property type="match status" value="1"/>
</dbReference>
<dbReference type="InterPro" id="IPR000847">
    <property type="entry name" value="LysR_HTH_N"/>
</dbReference>
<dbReference type="InterPro" id="IPR005119">
    <property type="entry name" value="LysR_subst-bd"/>
</dbReference>
<dbReference type="InterPro" id="IPR050389">
    <property type="entry name" value="LysR-type_TF"/>
</dbReference>
<keyword evidence="3" id="KW-0238">DNA-binding</keyword>
<proteinExistence type="inferred from homology"/>
<dbReference type="SUPFAM" id="SSF46785">
    <property type="entry name" value="Winged helix' DNA-binding domain"/>
    <property type="match status" value="1"/>
</dbReference>
<evidence type="ECO:0000256" key="1">
    <source>
        <dbReference type="ARBA" id="ARBA00009437"/>
    </source>
</evidence>
<dbReference type="EMBL" id="CP165628">
    <property type="protein sequence ID" value="XDU74204.1"/>
    <property type="molecule type" value="Genomic_DNA"/>
</dbReference>
<protein>
    <submittedName>
        <fullName evidence="6">LysR family transcriptional regulator</fullName>
    </submittedName>
</protein>
<dbReference type="Pfam" id="PF03466">
    <property type="entry name" value="LysR_substrate"/>
    <property type="match status" value="1"/>
</dbReference>
<dbReference type="PANTHER" id="PTHR30118">
    <property type="entry name" value="HTH-TYPE TRANSCRIPTIONAL REGULATOR LEUO-RELATED"/>
    <property type="match status" value="1"/>
</dbReference>
<reference evidence="6" key="1">
    <citation type="submission" date="2024-07" db="EMBL/GenBank/DDBJ databases">
        <authorList>
            <person name="Biller S.J."/>
        </authorList>
    </citation>
    <scope>NUCLEOTIDE SEQUENCE</scope>
    <source>
        <strain evidence="6">WC2420</strain>
    </source>
</reference>
<dbReference type="Gene3D" id="3.40.190.10">
    <property type="entry name" value="Periplasmic binding protein-like II"/>
    <property type="match status" value="2"/>
</dbReference>
<dbReference type="InterPro" id="IPR036388">
    <property type="entry name" value="WH-like_DNA-bd_sf"/>
</dbReference>
<evidence type="ECO:0000313" key="6">
    <source>
        <dbReference type="EMBL" id="XDU74204.1"/>
    </source>
</evidence>
<accession>A0AB39VW66</accession>
<keyword evidence="4" id="KW-0804">Transcription</keyword>
<feature type="domain" description="HTH lysR-type" evidence="5">
    <location>
        <begin position="4"/>
        <end position="61"/>
    </location>
</feature>
<evidence type="ECO:0000256" key="2">
    <source>
        <dbReference type="ARBA" id="ARBA00023015"/>
    </source>
</evidence>
<name>A0AB39VW66_9GAMM</name>
<dbReference type="GO" id="GO:0003677">
    <property type="term" value="F:DNA binding"/>
    <property type="evidence" value="ECO:0007669"/>
    <property type="project" value="UniProtKB-KW"/>
</dbReference>
<sequence length="299" mass="33602">MKKMDLNLLVALHFLIEECSVAGAAHRMNMSAPAMSRTLARIRLVVEDPILVRTQHSMIPTPKALQIQEQVRGIVELSQAFFAQIRGFDLSAMSRTFSIRANDLFIGAYGVKLVEILKQHSPNSVLRFVPESDLDHDPLNAGSIDLVISSSRKFGADIKVQNLFSSSFVGIAREDHPIFDAEITPERFVTYDHISVSRRGRSAGPIDTALAELSIKRRVTYITPTFHTALFALGKSDLILPVMPTAMLENIEQLGLKLRPFTLPIPISNVMIVQAWHPRLEYDEAHRWLRRILKELTAD</sequence>
<gene>
    <name evidence="6" type="ORF">AB3G37_09090</name>
</gene>